<feature type="transmembrane region" description="Helical" evidence="1">
    <location>
        <begin position="21"/>
        <end position="38"/>
    </location>
</feature>
<feature type="non-terminal residue" evidence="2">
    <location>
        <position position="158"/>
    </location>
</feature>
<dbReference type="EMBL" id="PFIP01000126">
    <property type="protein sequence ID" value="PIX33829.1"/>
    <property type="molecule type" value="Genomic_DNA"/>
</dbReference>
<feature type="transmembrane region" description="Helical" evidence="1">
    <location>
        <begin position="133"/>
        <end position="151"/>
    </location>
</feature>
<sequence length="158" mass="18101">MEQKEINFSTTDYKSFWTKTIEISIIALIILVPIVFYPRCIDVFNPAKELTAELLVIIGLMFWELRMINKEEIKFISTPLNLPILSFIAICVLSLIWSNSFFVSLKELPLFLAGPLLYFIIVNNINSEKQINQILSVVLLIGSTFGIYGILQYNGIDF</sequence>
<reference evidence="3" key="1">
    <citation type="submission" date="2017-09" db="EMBL/GenBank/DDBJ databases">
        <title>Depth-based differentiation of microbial function through sediment-hosted aquifers and enrichment of novel symbionts in the deep terrestrial subsurface.</title>
        <authorList>
            <person name="Probst A.J."/>
            <person name="Ladd B."/>
            <person name="Jarett J.K."/>
            <person name="Geller-Mcgrath D.E."/>
            <person name="Sieber C.M."/>
            <person name="Emerson J.B."/>
            <person name="Anantharaman K."/>
            <person name="Thomas B.C."/>
            <person name="Malmstrom R."/>
            <person name="Stieglmeier M."/>
            <person name="Klingl A."/>
            <person name="Woyke T."/>
            <person name="Ryan C.M."/>
            <person name="Banfield J.F."/>
        </authorList>
    </citation>
    <scope>NUCLEOTIDE SEQUENCE [LARGE SCALE GENOMIC DNA]</scope>
</reference>
<proteinExistence type="predicted"/>
<feature type="transmembrane region" description="Helical" evidence="1">
    <location>
        <begin position="80"/>
        <end position="102"/>
    </location>
</feature>
<feature type="transmembrane region" description="Helical" evidence="1">
    <location>
        <begin position="108"/>
        <end position="126"/>
    </location>
</feature>
<accession>A0A2M7K6S1</accession>
<protein>
    <submittedName>
        <fullName evidence="2">Uncharacterized protein</fullName>
    </submittedName>
</protein>
<keyword evidence="1" id="KW-0812">Transmembrane</keyword>
<organism evidence="2 3">
    <name type="scientific">Candidatus Infernicultor aquiphilus</name>
    <dbReference type="NCBI Taxonomy" id="1805029"/>
    <lineage>
        <taxon>Bacteria</taxon>
        <taxon>Pseudomonadati</taxon>
        <taxon>Atribacterota</taxon>
        <taxon>Candidatus Phoenicimicrobiia</taxon>
        <taxon>Candidatus Pheonicimicrobiales</taxon>
        <taxon>Candidatus Phoenicimicrobiaceae</taxon>
        <taxon>Candidatus Infernicultor</taxon>
    </lineage>
</organism>
<dbReference type="Proteomes" id="UP000231493">
    <property type="component" value="Unassembled WGS sequence"/>
</dbReference>
<evidence type="ECO:0000313" key="2">
    <source>
        <dbReference type="EMBL" id="PIX33829.1"/>
    </source>
</evidence>
<keyword evidence="1" id="KW-0472">Membrane</keyword>
<gene>
    <name evidence="2" type="ORF">COZ58_06105</name>
</gene>
<comment type="caution">
    <text evidence="2">The sequence shown here is derived from an EMBL/GenBank/DDBJ whole genome shotgun (WGS) entry which is preliminary data.</text>
</comment>
<name>A0A2M7K6S1_9BACT</name>
<dbReference type="AlphaFoldDB" id="A0A2M7K6S1"/>
<evidence type="ECO:0000313" key="3">
    <source>
        <dbReference type="Proteomes" id="UP000231493"/>
    </source>
</evidence>
<keyword evidence="1" id="KW-1133">Transmembrane helix</keyword>
<evidence type="ECO:0000256" key="1">
    <source>
        <dbReference type="SAM" id="Phobius"/>
    </source>
</evidence>